<dbReference type="OrthoDB" id="27073at2759"/>
<evidence type="ECO:0000256" key="4">
    <source>
        <dbReference type="ARBA" id="ARBA00004906"/>
    </source>
</evidence>
<sequence length="1070" mass="123513">MSRNLRRNKMRGLDLPFLGSSFMKGMMLGALFCLLLSLLGTLFTEPTVLHQHHHVRAPSQADWQRQPEAMKQVLSQKLQVYCSIMVQPNIRQFWATANDTWAKHCDKTVFYTSEPGMSLEAVNLQEKDEWLRVRKALIHAFENGGSIRWFFIARATTFAIIENLKRLLLDKDSSQPFYLGRAVKSGQLEYVQYNSGVVLSYEALRQLVQTFQDPLRCPERGHGLWKLSMEKELALCLKYAGVYAENGEDLQGTSLFNSQSISGLISQSRANQEPIEVVESCCSDLAITFTGMSPTQMQFTIQKKLRFEDSVDFIGLDVKMAEESSSASSSNKTKNVFLAAGVGHHANGLTKTVGSTTFSNNSKPGAARKLVIKNFKEKPKLPENYTDETWQKLKEAVEAIQNSTSIKYNLEELYQAVENLCSHKISAKLYKQLRVALDSVLFLKKIDKCWQDHCRQMIMIRSIFLFLDRTYVLQNSMLPSIWDMGLELFRFYIISDQKVQNKTIDGILLLIERERNGEAIDRSLLRSLLSMLSDLQIYQDSFEQRFLEETNRLYAAEGQRLMQEREVPEYLHHVNKRLEEEADRVITYLDQSTQKPLIATVEKQLLGEHLTATLQKGLNHLLDENRIQDLSLLYQLFSRVRGGVQVLLQHWIEYIKAFGSTIVINPEKDKTMVQELLDFKDKVDHIIDICFLKNEKFVNAMKEAFETFINKRPNKPAELIAKYVDSKLRAGNKEATDEELEKMLDKIMIIFRFIYGKDVFEAFYKKDLAKRLLVGKSASVDAEKSMLSKLKHECGAAFTSKLEGMFKDMELSKDIMVQFKQHMQCQNIPGNIELTVNILTMGYWPTYVPMEVHLPPEMVKLQEIFKSFYLGKHSGRKLQWQSTLGHCVLKAEFKEGRKELQVSLFQTLVLLMFNEGEEFSLEEIKQATGIEDSELRRTLQSLACGKARVLSKVPKSKDVEDGDKFSCNDDFRHKLFRIKINQIQMKETVEEQASTTERVFQDRQYQIDAAIVRIMKMRKTLSHNLLVSEVYNQLKFPVKPADLKKRIESLIDRDYMERDKENPNQYNYVA</sequence>
<dbReference type="FunFam" id="3.30.230.130:FF:000001">
    <property type="entry name" value="Cullin 4A"/>
    <property type="match status" value="1"/>
</dbReference>
<proteinExistence type="inferred from homology"/>
<keyword evidence="15" id="KW-1133">Transmembrane helix</keyword>
<evidence type="ECO:0000256" key="11">
    <source>
        <dbReference type="ARBA" id="ARBA00022763"/>
    </source>
</evidence>
<keyword evidence="7" id="KW-0963">Cytoplasm</keyword>
<protein>
    <recommendedName>
        <fullName evidence="20">Cullin-4B</fullName>
    </recommendedName>
</protein>
<comment type="pathway">
    <text evidence="4">Protein modification; protein ubiquitination.</text>
</comment>
<comment type="caution">
    <text evidence="24">The sequence shown here is derived from an EMBL/GenBank/DDBJ whole genome shotgun (WGS) entry which is preliminary data.</text>
</comment>
<keyword evidence="10" id="KW-0812">Transmembrane</keyword>
<evidence type="ECO:0000256" key="19">
    <source>
        <dbReference type="ARBA" id="ARBA00023306"/>
    </source>
</evidence>
<dbReference type="InterPro" id="IPR036388">
    <property type="entry name" value="WH-like_DNA-bd_sf"/>
</dbReference>
<dbReference type="Pfam" id="PF26557">
    <property type="entry name" value="Cullin_AB"/>
    <property type="match status" value="1"/>
</dbReference>
<evidence type="ECO:0000256" key="3">
    <source>
        <dbReference type="ARBA" id="ARBA00004606"/>
    </source>
</evidence>
<dbReference type="InterPro" id="IPR019559">
    <property type="entry name" value="Cullin_neddylation_domain"/>
</dbReference>
<dbReference type="PROSITE" id="PS50069">
    <property type="entry name" value="CULLIN_2"/>
    <property type="match status" value="1"/>
</dbReference>
<evidence type="ECO:0000256" key="21">
    <source>
        <dbReference type="PROSITE-ProRule" id="PRU00330"/>
    </source>
</evidence>
<dbReference type="GO" id="GO:0016020">
    <property type="term" value="C:membrane"/>
    <property type="evidence" value="ECO:0007669"/>
    <property type="project" value="UniProtKB-SubCell"/>
</dbReference>
<dbReference type="FunFam" id="1.20.1310.10:FF:000003">
    <property type="entry name" value="Cullin 4A"/>
    <property type="match status" value="1"/>
</dbReference>
<dbReference type="PANTHER" id="PTHR11932">
    <property type="entry name" value="CULLIN"/>
    <property type="match status" value="1"/>
</dbReference>
<dbReference type="GO" id="GO:0006511">
    <property type="term" value="P:ubiquitin-dependent protein catabolic process"/>
    <property type="evidence" value="ECO:0007669"/>
    <property type="project" value="InterPro"/>
</dbReference>
<comment type="similarity">
    <text evidence="5 21 22">Belongs to the cullin family.</text>
</comment>
<evidence type="ECO:0000256" key="1">
    <source>
        <dbReference type="ARBA" id="ARBA00004123"/>
    </source>
</evidence>
<dbReference type="InterPro" id="IPR016159">
    <property type="entry name" value="Cullin_repeat-like_dom_sf"/>
</dbReference>
<dbReference type="EMBL" id="JAFJMO010000005">
    <property type="protein sequence ID" value="KAJ8276462.1"/>
    <property type="molecule type" value="Genomic_DNA"/>
</dbReference>
<evidence type="ECO:0000313" key="24">
    <source>
        <dbReference type="EMBL" id="KAJ8276462.1"/>
    </source>
</evidence>
<dbReference type="Gene3D" id="3.90.550.50">
    <property type="match status" value="1"/>
</dbReference>
<evidence type="ECO:0000256" key="12">
    <source>
        <dbReference type="ARBA" id="ARBA00022786"/>
    </source>
</evidence>
<dbReference type="FunFam" id="1.20.1310.10:FF:000004">
    <property type="entry name" value="Cullin 4B"/>
    <property type="match status" value="1"/>
</dbReference>
<evidence type="ECO:0000313" key="25">
    <source>
        <dbReference type="Proteomes" id="UP001152803"/>
    </source>
</evidence>
<keyword evidence="19" id="KW-0131">Cell cycle</keyword>
<keyword evidence="13" id="KW-0832">Ubl conjugation</keyword>
<evidence type="ECO:0000256" key="18">
    <source>
        <dbReference type="ARBA" id="ARBA00023242"/>
    </source>
</evidence>
<dbReference type="GO" id="GO:0006493">
    <property type="term" value="P:protein O-linked glycosylation"/>
    <property type="evidence" value="ECO:0007669"/>
    <property type="project" value="UniProtKB-ARBA"/>
</dbReference>
<evidence type="ECO:0000256" key="5">
    <source>
        <dbReference type="ARBA" id="ARBA00006019"/>
    </source>
</evidence>
<keyword evidence="8" id="KW-1017">Isopeptide bond</keyword>
<comment type="similarity">
    <text evidence="6">Belongs to the glycosyltransferase 31 family. Beta3-Gal-T subfamily.</text>
</comment>
<dbReference type="PROSITE" id="PS01256">
    <property type="entry name" value="CULLIN_1"/>
    <property type="match status" value="1"/>
</dbReference>
<evidence type="ECO:0000256" key="10">
    <source>
        <dbReference type="ARBA" id="ARBA00022692"/>
    </source>
</evidence>
<comment type="subcellular location">
    <subcellularLocation>
        <location evidence="2">Cytoplasm</location>
    </subcellularLocation>
    <subcellularLocation>
        <location evidence="3">Membrane</location>
        <topology evidence="3">Single-pass type II membrane protein</topology>
    </subcellularLocation>
    <subcellularLocation>
        <location evidence="1">Nucleus</location>
    </subcellularLocation>
</comment>
<dbReference type="InterPro" id="IPR016157">
    <property type="entry name" value="Cullin_CS"/>
</dbReference>
<dbReference type="SMART" id="SM00884">
    <property type="entry name" value="Cullin_Nedd8"/>
    <property type="match status" value="1"/>
</dbReference>
<evidence type="ECO:0000256" key="9">
    <source>
        <dbReference type="ARBA" id="ARBA00022553"/>
    </source>
</evidence>
<dbReference type="InterPro" id="IPR016158">
    <property type="entry name" value="Cullin_homology"/>
</dbReference>
<dbReference type="GO" id="GO:0016567">
    <property type="term" value="P:protein ubiquitination"/>
    <property type="evidence" value="ECO:0007669"/>
    <property type="project" value="UniProtKB-ARBA"/>
</dbReference>
<dbReference type="GO" id="GO:0031464">
    <property type="term" value="C:Cul4A-RING E3 ubiquitin ligase complex"/>
    <property type="evidence" value="ECO:0007669"/>
    <property type="project" value="UniProtKB-ARBA"/>
</dbReference>
<dbReference type="SMART" id="SM00182">
    <property type="entry name" value="CULLIN"/>
    <property type="match status" value="1"/>
</dbReference>
<name>A0A9Q1DPS7_CONCO</name>
<dbReference type="GO" id="GO:0006281">
    <property type="term" value="P:DNA repair"/>
    <property type="evidence" value="ECO:0007669"/>
    <property type="project" value="UniProtKB-KW"/>
</dbReference>
<dbReference type="Gene3D" id="1.20.1310.10">
    <property type="entry name" value="Cullin Repeats"/>
    <property type="match status" value="4"/>
</dbReference>
<evidence type="ECO:0000256" key="16">
    <source>
        <dbReference type="ARBA" id="ARBA00023136"/>
    </source>
</evidence>
<dbReference type="Proteomes" id="UP001152803">
    <property type="component" value="Unassembled WGS sequence"/>
</dbReference>
<keyword evidence="17" id="KW-0234">DNA repair</keyword>
<evidence type="ECO:0000256" key="22">
    <source>
        <dbReference type="RuleBase" id="RU003829"/>
    </source>
</evidence>
<evidence type="ECO:0000256" key="7">
    <source>
        <dbReference type="ARBA" id="ARBA00022490"/>
    </source>
</evidence>
<dbReference type="InterPro" id="IPR001373">
    <property type="entry name" value="Cullin_N"/>
</dbReference>
<evidence type="ECO:0000256" key="17">
    <source>
        <dbReference type="ARBA" id="ARBA00023204"/>
    </source>
</evidence>
<dbReference type="SUPFAM" id="SSF75632">
    <property type="entry name" value="Cullin homology domain"/>
    <property type="match status" value="1"/>
</dbReference>
<evidence type="ECO:0000259" key="23">
    <source>
        <dbReference type="PROSITE" id="PS50069"/>
    </source>
</evidence>
<keyword evidence="25" id="KW-1185">Reference proteome</keyword>
<keyword evidence="9" id="KW-0597">Phosphoprotein</keyword>
<keyword evidence="11" id="KW-0227">DNA damage</keyword>
<gene>
    <name evidence="24" type="ORF">COCON_G00082140</name>
</gene>
<dbReference type="Gene3D" id="1.10.10.10">
    <property type="entry name" value="Winged helix-like DNA-binding domain superfamily/Winged helix DNA-binding domain"/>
    <property type="match status" value="1"/>
</dbReference>
<dbReference type="Pfam" id="PF10557">
    <property type="entry name" value="Cullin_Nedd8"/>
    <property type="match status" value="1"/>
</dbReference>
<evidence type="ECO:0000256" key="2">
    <source>
        <dbReference type="ARBA" id="ARBA00004496"/>
    </source>
</evidence>
<evidence type="ECO:0000256" key="6">
    <source>
        <dbReference type="ARBA" id="ARBA00006462"/>
    </source>
</evidence>
<keyword evidence="18" id="KW-0539">Nucleus</keyword>
<dbReference type="FunFam" id="1.20.1310.10:FF:000008">
    <property type="entry name" value="Cullin 4B"/>
    <property type="match status" value="1"/>
</dbReference>
<dbReference type="InterPro" id="IPR059120">
    <property type="entry name" value="Cullin-like_AB"/>
</dbReference>
<keyword evidence="16" id="KW-0472">Membrane</keyword>
<evidence type="ECO:0000256" key="15">
    <source>
        <dbReference type="ARBA" id="ARBA00022989"/>
    </source>
</evidence>
<dbReference type="InterPro" id="IPR036390">
    <property type="entry name" value="WH_DNA-bd_sf"/>
</dbReference>
<dbReference type="InterPro" id="IPR036317">
    <property type="entry name" value="Cullin_homology_sf"/>
</dbReference>
<dbReference type="InterPro" id="IPR045093">
    <property type="entry name" value="Cullin"/>
</dbReference>
<accession>A0A9Q1DPS7</accession>
<evidence type="ECO:0000256" key="20">
    <source>
        <dbReference type="ARBA" id="ARBA00068305"/>
    </source>
</evidence>
<dbReference type="Gene3D" id="3.30.230.130">
    <property type="entry name" value="Cullin, Chain C, Domain 2"/>
    <property type="match status" value="1"/>
</dbReference>
<feature type="domain" description="Cullin family profile" evidence="23">
    <location>
        <begin position="715"/>
        <end position="943"/>
    </location>
</feature>
<evidence type="ECO:0000256" key="8">
    <source>
        <dbReference type="ARBA" id="ARBA00022499"/>
    </source>
</evidence>
<dbReference type="AlphaFoldDB" id="A0A9Q1DPS7"/>
<dbReference type="GO" id="GO:0031625">
    <property type="term" value="F:ubiquitin protein ligase binding"/>
    <property type="evidence" value="ECO:0007669"/>
    <property type="project" value="InterPro"/>
</dbReference>
<dbReference type="SUPFAM" id="SSF46785">
    <property type="entry name" value="Winged helix' DNA-binding domain"/>
    <property type="match status" value="1"/>
</dbReference>
<keyword evidence="12" id="KW-0833">Ubl conjugation pathway</keyword>
<dbReference type="GO" id="GO:0031465">
    <property type="term" value="C:Cul4B-RING E3 ubiquitin ligase complex"/>
    <property type="evidence" value="ECO:0007669"/>
    <property type="project" value="UniProtKB-ARBA"/>
</dbReference>
<reference evidence="24" key="1">
    <citation type="journal article" date="2023" name="Science">
        <title>Genome structures resolve the early diversification of teleost fishes.</title>
        <authorList>
            <person name="Parey E."/>
            <person name="Louis A."/>
            <person name="Montfort J."/>
            <person name="Bouchez O."/>
            <person name="Roques C."/>
            <person name="Iampietro C."/>
            <person name="Lluch J."/>
            <person name="Castinel A."/>
            <person name="Donnadieu C."/>
            <person name="Desvignes T."/>
            <person name="Floi Bucao C."/>
            <person name="Jouanno E."/>
            <person name="Wen M."/>
            <person name="Mejri S."/>
            <person name="Dirks R."/>
            <person name="Jansen H."/>
            <person name="Henkel C."/>
            <person name="Chen W.J."/>
            <person name="Zahm M."/>
            <person name="Cabau C."/>
            <person name="Klopp C."/>
            <person name="Thompson A.W."/>
            <person name="Robinson-Rechavi M."/>
            <person name="Braasch I."/>
            <person name="Lecointre G."/>
            <person name="Bobe J."/>
            <person name="Postlethwait J.H."/>
            <person name="Berthelot C."/>
            <person name="Roest Crollius H."/>
            <person name="Guiguen Y."/>
        </authorList>
    </citation>
    <scope>NUCLEOTIDE SEQUENCE</scope>
    <source>
        <strain evidence="24">Concon-B</strain>
    </source>
</reference>
<keyword evidence="14" id="KW-0735">Signal-anchor</keyword>
<dbReference type="FunFam" id="3.90.550.50:FF:000016">
    <property type="entry name" value="C1GALT1-specific chaperone 1"/>
    <property type="match status" value="1"/>
</dbReference>
<dbReference type="FunFam" id="1.10.10.10:FF:000050">
    <property type="entry name" value="Cullin 4B"/>
    <property type="match status" value="1"/>
</dbReference>
<evidence type="ECO:0000256" key="13">
    <source>
        <dbReference type="ARBA" id="ARBA00022843"/>
    </source>
</evidence>
<dbReference type="GO" id="GO:0042254">
    <property type="term" value="P:ribosome biogenesis"/>
    <property type="evidence" value="ECO:0007669"/>
    <property type="project" value="UniProtKB-ARBA"/>
</dbReference>
<dbReference type="Pfam" id="PF00888">
    <property type="entry name" value="Cullin"/>
    <property type="match status" value="1"/>
</dbReference>
<organism evidence="24 25">
    <name type="scientific">Conger conger</name>
    <name type="common">Conger eel</name>
    <name type="synonym">Muraena conger</name>
    <dbReference type="NCBI Taxonomy" id="82655"/>
    <lineage>
        <taxon>Eukaryota</taxon>
        <taxon>Metazoa</taxon>
        <taxon>Chordata</taxon>
        <taxon>Craniata</taxon>
        <taxon>Vertebrata</taxon>
        <taxon>Euteleostomi</taxon>
        <taxon>Actinopterygii</taxon>
        <taxon>Neopterygii</taxon>
        <taxon>Teleostei</taxon>
        <taxon>Anguilliformes</taxon>
        <taxon>Congridae</taxon>
        <taxon>Conger</taxon>
    </lineage>
</organism>
<dbReference type="FunFam" id="1.20.1310.10:FF:000059">
    <property type="entry name" value="Cullin-4B"/>
    <property type="match status" value="1"/>
</dbReference>
<evidence type="ECO:0000256" key="14">
    <source>
        <dbReference type="ARBA" id="ARBA00022968"/>
    </source>
</evidence>
<dbReference type="SUPFAM" id="SSF74788">
    <property type="entry name" value="Cullin repeat-like"/>
    <property type="match status" value="1"/>
</dbReference>
<dbReference type="GO" id="GO:0005634">
    <property type="term" value="C:nucleus"/>
    <property type="evidence" value="ECO:0007669"/>
    <property type="project" value="UniProtKB-SubCell"/>
</dbReference>
<dbReference type="GO" id="GO:0005737">
    <property type="term" value="C:cytoplasm"/>
    <property type="evidence" value="ECO:0007669"/>
    <property type="project" value="UniProtKB-SubCell"/>
</dbReference>